<dbReference type="InterPro" id="IPR041577">
    <property type="entry name" value="RT_RNaseH_2"/>
</dbReference>
<evidence type="ECO:0000256" key="1">
    <source>
        <dbReference type="ARBA" id="ARBA00012493"/>
    </source>
</evidence>
<feature type="region of interest" description="Disordered" evidence="2">
    <location>
        <begin position="424"/>
        <end position="522"/>
    </location>
</feature>
<keyword evidence="6" id="KW-1185">Reference proteome</keyword>
<dbReference type="OrthoDB" id="427924at2759"/>
<dbReference type="PANTHER" id="PTHR37984:SF13">
    <property type="entry name" value="RIBONUCLEASE H"/>
    <property type="match status" value="1"/>
</dbReference>
<gene>
    <name evidence="5" type="ORF">ILUMI_04492</name>
</gene>
<dbReference type="Pfam" id="PF17921">
    <property type="entry name" value="Integrase_H2C2"/>
    <property type="match status" value="1"/>
</dbReference>
<evidence type="ECO:0000256" key="2">
    <source>
        <dbReference type="SAM" id="MobiDB-lite"/>
    </source>
</evidence>
<dbReference type="Proteomes" id="UP000801492">
    <property type="component" value="Unassembled WGS sequence"/>
</dbReference>
<accession>A0A8K0GIZ6</accession>
<name>A0A8K0GIZ6_IGNLU</name>
<organism evidence="5 6">
    <name type="scientific">Ignelater luminosus</name>
    <name type="common">Cucubano</name>
    <name type="synonym">Pyrophorus luminosus</name>
    <dbReference type="NCBI Taxonomy" id="2038154"/>
    <lineage>
        <taxon>Eukaryota</taxon>
        <taxon>Metazoa</taxon>
        <taxon>Ecdysozoa</taxon>
        <taxon>Arthropoda</taxon>
        <taxon>Hexapoda</taxon>
        <taxon>Insecta</taxon>
        <taxon>Pterygota</taxon>
        <taxon>Neoptera</taxon>
        <taxon>Endopterygota</taxon>
        <taxon>Coleoptera</taxon>
        <taxon>Polyphaga</taxon>
        <taxon>Elateriformia</taxon>
        <taxon>Elateroidea</taxon>
        <taxon>Elateridae</taxon>
        <taxon>Agrypninae</taxon>
        <taxon>Pyrophorini</taxon>
        <taxon>Ignelater</taxon>
    </lineage>
</organism>
<dbReference type="InterPro" id="IPR041588">
    <property type="entry name" value="Integrase_H2C2"/>
</dbReference>
<dbReference type="Gene3D" id="1.10.340.70">
    <property type="match status" value="1"/>
</dbReference>
<comment type="caution">
    <text evidence="5">The sequence shown here is derived from an EMBL/GenBank/DDBJ whole genome shotgun (WGS) entry which is preliminary data.</text>
</comment>
<dbReference type="SUPFAM" id="SSF56672">
    <property type="entry name" value="DNA/RNA polymerases"/>
    <property type="match status" value="1"/>
</dbReference>
<dbReference type="Gene3D" id="3.30.70.270">
    <property type="match status" value="1"/>
</dbReference>
<dbReference type="AlphaFoldDB" id="A0A8K0GIZ6"/>
<dbReference type="InterPro" id="IPR043502">
    <property type="entry name" value="DNA/RNA_pol_sf"/>
</dbReference>
<proteinExistence type="predicted"/>
<reference evidence="5" key="1">
    <citation type="submission" date="2019-08" db="EMBL/GenBank/DDBJ databases">
        <title>The genome of the North American firefly Photinus pyralis.</title>
        <authorList>
            <consortium name="Photinus pyralis genome working group"/>
            <person name="Fallon T.R."/>
            <person name="Sander Lower S.E."/>
            <person name="Weng J.-K."/>
        </authorList>
    </citation>
    <scope>NUCLEOTIDE SEQUENCE</scope>
    <source>
        <strain evidence="5">TRF0915ILg1</strain>
        <tissue evidence="5">Whole body</tissue>
    </source>
</reference>
<dbReference type="Pfam" id="PF17919">
    <property type="entry name" value="RT_RNaseH_2"/>
    <property type="match status" value="1"/>
</dbReference>
<evidence type="ECO:0000259" key="4">
    <source>
        <dbReference type="Pfam" id="PF17921"/>
    </source>
</evidence>
<evidence type="ECO:0000313" key="6">
    <source>
        <dbReference type="Proteomes" id="UP000801492"/>
    </source>
</evidence>
<dbReference type="EC" id="2.7.7.49" evidence="1"/>
<evidence type="ECO:0000313" key="5">
    <source>
        <dbReference type="EMBL" id="KAF2901679.1"/>
    </source>
</evidence>
<feature type="compositionally biased region" description="Low complexity" evidence="2">
    <location>
        <begin position="465"/>
        <end position="497"/>
    </location>
</feature>
<dbReference type="PANTHER" id="PTHR37984">
    <property type="entry name" value="PROTEIN CBG26694"/>
    <property type="match status" value="1"/>
</dbReference>
<feature type="domain" description="Reverse transcriptase/retrotransposon-derived protein RNase H-like" evidence="3">
    <location>
        <begin position="206"/>
        <end position="274"/>
    </location>
</feature>
<dbReference type="EMBL" id="VTPC01001511">
    <property type="protein sequence ID" value="KAF2901679.1"/>
    <property type="molecule type" value="Genomic_DNA"/>
</dbReference>
<protein>
    <recommendedName>
        <fullName evidence="1">RNA-directed DNA polymerase</fullName>
        <ecNumber evidence="1">2.7.7.49</ecNumber>
    </recommendedName>
</protein>
<dbReference type="InterPro" id="IPR043128">
    <property type="entry name" value="Rev_trsase/Diguanyl_cyclase"/>
</dbReference>
<evidence type="ECO:0000259" key="3">
    <source>
        <dbReference type="Pfam" id="PF17919"/>
    </source>
</evidence>
<dbReference type="InterPro" id="IPR050951">
    <property type="entry name" value="Retrovirus_Pol_polyprotein"/>
</dbReference>
<dbReference type="GO" id="GO:0003964">
    <property type="term" value="F:RNA-directed DNA polymerase activity"/>
    <property type="evidence" value="ECO:0007669"/>
    <property type="project" value="UniProtKB-EC"/>
</dbReference>
<sequence length="522" mass="59461">MKTNTDAFNHLLISSDPMITKKLRGFRKKFSRCYYQKNGKLRITVNYKPILNLIIIIDEYPIPKVEHLFNKLRGATLFCHLDITDAYILLQVDEEFSHALTPNTSIHGFIRPTRAVYGAANISAIWQQHMDTVVLDLPTLGHKVDASKVYKLDAHIRAVRDAPKPTTPEELQLFLGKATYYSFFIPDLSTRDRPLWDIVLKDTFAWTPAETQAFWDIKEALILLCDPSLPLLLSTDASNNGLGAVLSHRFSNGQERPIVYTSRTIAALQSTVNQIGKFFSSQRKEETVDVDDFDKFVVHQTVQLLVRAETIARETWKDAHLGQIVQLLEMRENLARHHYKGLESRYTLAANCLMFEHRVAVPPALKEAVLKDLHTAHSGIMKMKGIARSFIFWLGIDADIEQIARSPGRRYDARDHRRCLQQMAGSLNDDIDNSRYNNRIDGRADPEQPDILQPPRRVRFHETIPTPRAPAATRATLAAPATPSTPRAPRQQREPAPCGLYTPQHPRRSSRTRVPPLRFSLN</sequence>
<feature type="domain" description="Integrase zinc-binding" evidence="4">
    <location>
        <begin position="361"/>
        <end position="405"/>
    </location>
</feature>